<gene>
    <name evidence="3" type="ORF">ABS648_08805</name>
</gene>
<dbReference type="SUPFAM" id="SSF51126">
    <property type="entry name" value="Pectin lyase-like"/>
    <property type="match status" value="1"/>
</dbReference>
<dbReference type="InterPro" id="IPR059226">
    <property type="entry name" value="Choice_anch_Q_dom"/>
</dbReference>
<evidence type="ECO:0000256" key="1">
    <source>
        <dbReference type="SAM" id="MobiDB-lite"/>
    </source>
</evidence>
<dbReference type="RefSeq" id="WP_350448068.1">
    <property type="nucleotide sequence ID" value="NZ_CP158373.1"/>
</dbReference>
<organism evidence="3">
    <name type="scientific">Pseudomonas solani</name>
    <dbReference type="NCBI Taxonomy" id="2731552"/>
    <lineage>
        <taxon>Bacteria</taxon>
        <taxon>Pseudomonadati</taxon>
        <taxon>Pseudomonadota</taxon>
        <taxon>Gammaproteobacteria</taxon>
        <taxon>Pseudomonadales</taxon>
        <taxon>Pseudomonadaceae</taxon>
        <taxon>Pseudomonas</taxon>
    </lineage>
</organism>
<sequence>MATDPSTRTAFLSLLLGLASPAALAEDIRVSKTGDSDDGVCNADCSLREAIAYAAAQPGSHRIQLADGRYVLDAIDAARGTADEGLVVSGELTLIGAGTGSTVIDGGSNGRLFSVTEGARLHLEQLSLRNGRSATRGGALLNQGETTLEHVELRDNHVYAIDSGPDHGWGGAIANYGWLDIRSSRLIDNQAFSETTDEVRGGGLYNAGQLRMRNSTLEHNSSSNGVDNGFGGGLYNQGYADIARSALVRNSQGEGGLGAAILNTGVLRLVNSTLSANQTYFGRGVLVNGRPQGQGGEGAQALLGNVTVANNGNYGLMNFASMAVRNSLVAGNRYINDDSEVFVRNCLNQGSYFNVRGLMLGSDGHGCSADLPLDDARTFTEVLEALSAAPGAPALHPLRPGSPAIDAGVGTCTASDQRKLPRPQDGNGDGVAGCDLGAYERAAP</sequence>
<feature type="chain" id="PRO_5043380872" evidence="2">
    <location>
        <begin position="26"/>
        <end position="444"/>
    </location>
</feature>
<accession>A0AAU7Y7B3</accession>
<reference evidence="3" key="1">
    <citation type="submission" date="2023-08" db="EMBL/GenBank/DDBJ databases">
        <title>Increased levels of nutrients transform a symbiont into a lethal pathobiont.</title>
        <authorList>
            <person name="Lachnit T."/>
            <person name="Ulrich L."/>
            <person name="Willmer F.M."/>
            <person name="Hasenbein T."/>
            <person name="Steiner L.X."/>
            <person name="Wolters M."/>
            <person name="Herbst E.M."/>
            <person name="Deines P."/>
        </authorList>
    </citation>
    <scope>NUCLEOTIDE SEQUENCE</scope>
    <source>
        <strain evidence="3">T3</strain>
    </source>
</reference>
<name>A0AAU7Y7B3_9PSED</name>
<dbReference type="InterPro" id="IPR011050">
    <property type="entry name" value="Pectin_lyase_fold/virulence"/>
</dbReference>
<dbReference type="NCBIfam" id="NF041518">
    <property type="entry name" value="choice_anch_Q"/>
    <property type="match status" value="1"/>
</dbReference>
<feature type="region of interest" description="Disordered" evidence="1">
    <location>
        <begin position="406"/>
        <end position="434"/>
    </location>
</feature>
<feature type="signal peptide" evidence="2">
    <location>
        <begin position="1"/>
        <end position="25"/>
    </location>
</feature>
<dbReference type="AlphaFoldDB" id="A0AAU7Y7B3"/>
<dbReference type="EMBL" id="CP158373">
    <property type="protein sequence ID" value="XBY65848.1"/>
    <property type="molecule type" value="Genomic_DNA"/>
</dbReference>
<proteinExistence type="predicted"/>
<dbReference type="NCBIfam" id="TIGR04214">
    <property type="entry name" value="CSLREA_Nterm"/>
    <property type="match status" value="1"/>
</dbReference>
<protein>
    <submittedName>
        <fullName evidence="3">CSLREA domain-containing protein</fullName>
    </submittedName>
</protein>
<keyword evidence="2" id="KW-0732">Signal</keyword>
<evidence type="ECO:0000256" key="2">
    <source>
        <dbReference type="SAM" id="SignalP"/>
    </source>
</evidence>
<dbReference type="InterPro" id="IPR026457">
    <property type="entry name" value="CSLREA_Nterm"/>
</dbReference>
<evidence type="ECO:0000313" key="3">
    <source>
        <dbReference type="EMBL" id="XBY65848.1"/>
    </source>
</evidence>